<evidence type="ECO:0000313" key="1">
    <source>
        <dbReference type="EMBL" id="SVE62992.1"/>
    </source>
</evidence>
<dbReference type="CDD" id="cd16841">
    <property type="entry name" value="RraA_family"/>
    <property type="match status" value="1"/>
</dbReference>
<dbReference type="Pfam" id="PF03737">
    <property type="entry name" value="RraA-like"/>
    <property type="match status" value="1"/>
</dbReference>
<proteinExistence type="predicted"/>
<protein>
    <submittedName>
        <fullName evidence="1">Uncharacterized protein</fullName>
    </submittedName>
</protein>
<dbReference type="SUPFAM" id="SSF89562">
    <property type="entry name" value="RraA-like"/>
    <property type="match status" value="1"/>
</dbReference>
<dbReference type="PANTHER" id="PTHR33254">
    <property type="entry name" value="4-HYDROXY-4-METHYL-2-OXOGLUTARATE ALDOLASE 3-RELATED"/>
    <property type="match status" value="1"/>
</dbReference>
<organism evidence="1">
    <name type="scientific">marine metagenome</name>
    <dbReference type="NCBI Taxonomy" id="408172"/>
    <lineage>
        <taxon>unclassified sequences</taxon>
        <taxon>metagenomes</taxon>
        <taxon>ecological metagenomes</taxon>
    </lineage>
</organism>
<feature type="non-terminal residue" evidence="1">
    <location>
        <position position="150"/>
    </location>
</feature>
<reference evidence="1" key="1">
    <citation type="submission" date="2018-05" db="EMBL/GenBank/DDBJ databases">
        <authorList>
            <person name="Lanie J.A."/>
            <person name="Ng W.-L."/>
            <person name="Kazmierczak K.M."/>
            <person name="Andrzejewski T.M."/>
            <person name="Davidsen T.M."/>
            <person name="Wayne K.J."/>
            <person name="Tettelin H."/>
            <person name="Glass J.I."/>
            <person name="Rusch D."/>
            <person name="Podicherti R."/>
            <person name="Tsui H.-C.T."/>
            <person name="Winkler M.E."/>
        </authorList>
    </citation>
    <scope>NUCLEOTIDE SEQUENCE</scope>
</reference>
<dbReference type="Gene3D" id="3.50.30.40">
    <property type="entry name" value="Ribonuclease E inhibitor RraA/RraA-like"/>
    <property type="match status" value="1"/>
</dbReference>
<dbReference type="EMBL" id="UINC01230738">
    <property type="protein sequence ID" value="SVE62992.1"/>
    <property type="molecule type" value="Genomic_DNA"/>
</dbReference>
<dbReference type="PANTHER" id="PTHR33254:SF4">
    <property type="entry name" value="4-HYDROXY-4-METHYL-2-OXOGLUTARATE ALDOLASE 3-RELATED"/>
    <property type="match status" value="1"/>
</dbReference>
<name>A0A383F1A9_9ZZZZ</name>
<dbReference type="InterPro" id="IPR036704">
    <property type="entry name" value="RraA/RraA-like_sf"/>
</dbReference>
<sequence>MIEDAPVLTIKKKFGRPTKRQIASFHNAQTGHIADAMGGLGAMDGKIKSVTDNNSICGVALTCQCGPADNLAAIAAIEMSMPGDVIIASTDNFESTAVMGDIMLGIAKNRGVKGFVTDGFVRDLVGINKVGIPCFSKGVIPNSPAKSGPG</sequence>
<accession>A0A383F1A9</accession>
<dbReference type="InterPro" id="IPR005493">
    <property type="entry name" value="RraA/RraA-like"/>
</dbReference>
<gene>
    <name evidence="1" type="ORF">METZ01_LOCUS515846</name>
</gene>
<dbReference type="AlphaFoldDB" id="A0A383F1A9"/>